<comment type="similarity">
    <text evidence="1">Belongs to the phospholipase D family.</text>
</comment>
<dbReference type="Ensembl" id="ENSCSET00000016605.1">
    <property type="protein sequence ID" value="ENSCSEP00000016396.1"/>
    <property type="gene ID" value="ENSCSEG00000010535.1"/>
</dbReference>
<dbReference type="Gene3D" id="3.30.870.10">
    <property type="entry name" value="Endonuclease Chain A"/>
    <property type="match status" value="2"/>
</dbReference>
<proteinExistence type="inferred from homology"/>
<sequence length="471" mass="53766">MAASTTQEPVKTQQKCVAIFALLCCFAVLLVLIFSSVDIWWDDEDGITEENCSRNCRIMLVENVPEDLYLPVEFRGHLSLSVGIRTLLNQAKQSVEVVSPVWNLKAQDVENVPSRDKEGRLLFQQLLSLKSRGVKLKIASSLTNSAELKTLAADSAEVHFVNMTALTRGRLQSSFMVVDRRHFYMGSADMDWRSFSKRKELGVLVYNCSCLALDLHRVFSFYWQLHDRDYIPSIWSKRVSALYGRHEALELQLNTTSATAYVSTSPDVFCPKDRTRDIEAIHQVIQSAQSFVFISVTDYLPLVNRSFRGTTVTRYWSLIDDVIREAVVLRRVRVRLLVSFWTKTHPLTFNFLTSLKSLCLYLHNCSLEVKFFRLREQKSGVQLGLNHNKYIVTDSAFYIGSHDWVGSDFALNAGVGLVVMMRNSLADGGATILEQMKGAFQRDWTSHYAKSLLGSKEEQRKSRNWKQEDVL</sequence>
<evidence type="ECO:0000256" key="2">
    <source>
        <dbReference type="SAM" id="Phobius"/>
    </source>
</evidence>
<dbReference type="OMA" id="FFSHKEH"/>
<feature type="domain" description="PLD phosphodiesterase" evidence="3">
    <location>
        <begin position="167"/>
        <end position="194"/>
    </location>
</feature>
<protein>
    <submittedName>
        <fullName evidence="4">Phospholipase D family member 5</fullName>
    </submittedName>
</protein>
<dbReference type="PANTHER" id="PTHR10185">
    <property type="entry name" value="PHOSPHOLIPASE D - RELATED"/>
    <property type="match status" value="1"/>
</dbReference>
<reference evidence="4 5" key="1">
    <citation type="journal article" date="2014" name="Nat. Genet.">
        <title>Whole-genome sequence of a flatfish provides insights into ZW sex chromosome evolution and adaptation to a benthic lifestyle.</title>
        <authorList>
            <person name="Chen S."/>
            <person name="Zhang G."/>
            <person name="Shao C."/>
            <person name="Huang Q."/>
            <person name="Liu G."/>
            <person name="Zhang P."/>
            <person name="Song W."/>
            <person name="An N."/>
            <person name="Chalopin D."/>
            <person name="Volff J.N."/>
            <person name="Hong Y."/>
            <person name="Li Q."/>
            <person name="Sha Z."/>
            <person name="Zhou H."/>
            <person name="Xie M."/>
            <person name="Yu Q."/>
            <person name="Liu Y."/>
            <person name="Xiang H."/>
            <person name="Wang N."/>
            <person name="Wu K."/>
            <person name="Yang C."/>
            <person name="Zhou Q."/>
            <person name="Liao X."/>
            <person name="Yang L."/>
            <person name="Hu Q."/>
            <person name="Zhang J."/>
            <person name="Meng L."/>
            <person name="Jin L."/>
            <person name="Tian Y."/>
            <person name="Lian J."/>
            <person name="Yang J."/>
            <person name="Miao G."/>
            <person name="Liu S."/>
            <person name="Liang Z."/>
            <person name="Yan F."/>
            <person name="Li Y."/>
            <person name="Sun B."/>
            <person name="Zhang H."/>
            <person name="Zhang J."/>
            <person name="Zhu Y."/>
            <person name="Du M."/>
            <person name="Zhao Y."/>
            <person name="Schartl M."/>
            <person name="Tang Q."/>
            <person name="Wang J."/>
        </authorList>
    </citation>
    <scope>NUCLEOTIDE SEQUENCE</scope>
</reference>
<dbReference type="PANTHER" id="PTHR10185:SF9">
    <property type="entry name" value="INACTIVE PHOSPHOLIPASE D5"/>
    <property type="match status" value="1"/>
</dbReference>
<dbReference type="RefSeq" id="XP_008315619.2">
    <property type="nucleotide sequence ID" value="XM_008317397.3"/>
</dbReference>
<evidence type="ECO:0000313" key="4">
    <source>
        <dbReference type="Ensembl" id="ENSCSEP00000016396.1"/>
    </source>
</evidence>
<evidence type="ECO:0000256" key="1">
    <source>
        <dbReference type="ARBA" id="ARBA00008664"/>
    </source>
</evidence>
<dbReference type="GeneID" id="103384032"/>
<dbReference type="GO" id="GO:0003824">
    <property type="term" value="F:catalytic activity"/>
    <property type="evidence" value="ECO:0007669"/>
    <property type="project" value="InterPro"/>
</dbReference>
<dbReference type="AlphaFoldDB" id="A0A3P8VSX1"/>
<keyword evidence="2" id="KW-1133">Transmembrane helix</keyword>
<organism evidence="4 5">
    <name type="scientific">Cynoglossus semilaevis</name>
    <name type="common">Tongue sole</name>
    <dbReference type="NCBI Taxonomy" id="244447"/>
    <lineage>
        <taxon>Eukaryota</taxon>
        <taxon>Metazoa</taxon>
        <taxon>Chordata</taxon>
        <taxon>Craniata</taxon>
        <taxon>Vertebrata</taxon>
        <taxon>Euteleostomi</taxon>
        <taxon>Actinopterygii</taxon>
        <taxon>Neopterygii</taxon>
        <taxon>Teleostei</taxon>
        <taxon>Neoteleostei</taxon>
        <taxon>Acanthomorphata</taxon>
        <taxon>Carangaria</taxon>
        <taxon>Pleuronectiformes</taxon>
        <taxon>Pleuronectoidei</taxon>
        <taxon>Cynoglossidae</taxon>
        <taxon>Cynoglossinae</taxon>
        <taxon>Cynoglossus</taxon>
    </lineage>
</organism>
<dbReference type="InterPro" id="IPR001736">
    <property type="entry name" value="PLipase_D/transphosphatidylase"/>
</dbReference>
<name>A0A3P8VSX1_CYNSE</name>
<evidence type="ECO:0000313" key="5">
    <source>
        <dbReference type="Proteomes" id="UP000265120"/>
    </source>
</evidence>
<dbReference type="KEGG" id="csem:103384032"/>
<keyword evidence="2" id="KW-0812">Transmembrane</keyword>
<keyword evidence="5" id="KW-1185">Reference proteome</keyword>
<reference evidence="4" key="3">
    <citation type="submission" date="2025-09" db="UniProtKB">
        <authorList>
            <consortium name="Ensembl"/>
        </authorList>
    </citation>
    <scope>IDENTIFICATION</scope>
</reference>
<dbReference type="OrthoDB" id="1923775at2759"/>
<dbReference type="InParanoid" id="A0A3P8VSX1"/>
<dbReference type="InterPro" id="IPR050874">
    <property type="entry name" value="Diverse_PLD-related"/>
</dbReference>
<evidence type="ECO:0000259" key="3">
    <source>
        <dbReference type="PROSITE" id="PS50035"/>
    </source>
</evidence>
<dbReference type="Proteomes" id="UP000265120">
    <property type="component" value="Chromosome 9"/>
</dbReference>
<keyword evidence="2" id="KW-0472">Membrane</keyword>
<dbReference type="InterPro" id="IPR032803">
    <property type="entry name" value="PLDc_3"/>
</dbReference>
<dbReference type="GeneTree" id="ENSGT00950000183059"/>
<reference evidence="4" key="2">
    <citation type="submission" date="2025-08" db="UniProtKB">
        <authorList>
            <consortium name="Ensembl"/>
        </authorList>
    </citation>
    <scope>IDENTIFICATION</scope>
</reference>
<dbReference type="SMART" id="SM00155">
    <property type="entry name" value="PLDc"/>
    <property type="match status" value="2"/>
</dbReference>
<dbReference type="PROSITE" id="PS50035">
    <property type="entry name" value="PLD"/>
    <property type="match status" value="2"/>
</dbReference>
<dbReference type="SUPFAM" id="SSF56024">
    <property type="entry name" value="Phospholipase D/nuclease"/>
    <property type="match status" value="2"/>
</dbReference>
<accession>A0A3P8VSX1</accession>
<feature type="domain" description="PLD phosphodiesterase" evidence="3">
    <location>
        <begin position="382"/>
        <end position="408"/>
    </location>
</feature>
<dbReference type="Pfam" id="PF13918">
    <property type="entry name" value="PLDc_3"/>
    <property type="match status" value="1"/>
</dbReference>
<feature type="transmembrane region" description="Helical" evidence="2">
    <location>
        <begin position="16"/>
        <end position="41"/>
    </location>
</feature>